<dbReference type="Proteomes" id="UP000249185">
    <property type="component" value="Unassembled WGS sequence"/>
</dbReference>
<organism evidence="1 2">
    <name type="scientific">Rhodovulum sulfidophilum</name>
    <name type="common">Rhodobacter sulfidophilus</name>
    <dbReference type="NCBI Taxonomy" id="35806"/>
    <lineage>
        <taxon>Bacteria</taxon>
        <taxon>Pseudomonadati</taxon>
        <taxon>Pseudomonadota</taxon>
        <taxon>Alphaproteobacteria</taxon>
        <taxon>Rhodobacterales</taxon>
        <taxon>Paracoccaceae</taxon>
        <taxon>Rhodovulum</taxon>
    </lineage>
</organism>
<name>A0A2W5N1J9_RHOSU</name>
<gene>
    <name evidence="1" type="ORF">DI556_20710</name>
</gene>
<evidence type="ECO:0000313" key="2">
    <source>
        <dbReference type="Proteomes" id="UP000249185"/>
    </source>
</evidence>
<accession>A0A2W5N1J9</accession>
<reference evidence="1 2" key="1">
    <citation type="submission" date="2017-08" db="EMBL/GenBank/DDBJ databases">
        <title>Infants hospitalized years apart are colonized by the same room-sourced microbial strains.</title>
        <authorList>
            <person name="Brooks B."/>
            <person name="Olm M.R."/>
            <person name="Firek B.A."/>
            <person name="Baker R."/>
            <person name="Thomas B.C."/>
            <person name="Morowitz M.J."/>
            <person name="Banfield J.F."/>
        </authorList>
    </citation>
    <scope>NUCLEOTIDE SEQUENCE [LARGE SCALE GENOMIC DNA]</scope>
    <source>
        <strain evidence="1">S2_005_002_R2_34</strain>
    </source>
</reference>
<sequence>MFNWDRFDDTEPLLLPDGRIAKIRYTFVRSAARPAFGAVGAFDPVAGSVLWSTGLRDTCQAYGAGERTLMRYCERAALMPCGRERSAARDEYLALRKYLGSEMIGRVLQVEGEVPNPEPGVSILWTLGIEETSTLEFEMALASEAQPKRR</sequence>
<dbReference type="AlphaFoldDB" id="A0A2W5N1J9"/>
<protein>
    <submittedName>
        <fullName evidence="1">Uncharacterized protein</fullName>
    </submittedName>
</protein>
<proteinExistence type="predicted"/>
<comment type="caution">
    <text evidence="1">The sequence shown here is derived from an EMBL/GenBank/DDBJ whole genome shotgun (WGS) entry which is preliminary data.</text>
</comment>
<evidence type="ECO:0000313" key="1">
    <source>
        <dbReference type="EMBL" id="PZQ46299.1"/>
    </source>
</evidence>
<dbReference type="EMBL" id="QFPW01000027">
    <property type="protein sequence ID" value="PZQ46299.1"/>
    <property type="molecule type" value="Genomic_DNA"/>
</dbReference>